<keyword evidence="5 10" id="KW-0418">Kinase</keyword>
<dbReference type="InterPro" id="IPR003594">
    <property type="entry name" value="HATPase_dom"/>
</dbReference>
<evidence type="ECO:0000259" key="9">
    <source>
        <dbReference type="PROSITE" id="PS50109"/>
    </source>
</evidence>
<dbReference type="InterPro" id="IPR050736">
    <property type="entry name" value="Sensor_HK_Regulatory"/>
</dbReference>
<evidence type="ECO:0000313" key="11">
    <source>
        <dbReference type="Proteomes" id="UP000315439"/>
    </source>
</evidence>
<dbReference type="SMART" id="SM00028">
    <property type="entry name" value="TPR"/>
    <property type="match status" value="5"/>
</dbReference>
<dbReference type="SUPFAM" id="SSF55874">
    <property type="entry name" value="ATPase domain of HSP90 chaperone/DNA topoisomerase II/histidine kinase"/>
    <property type="match status" value="1"/>
</dbReference>
<dbReference type="InterPro" id="IPR019734">
    <property type="entry name" value="TPR_rpt"/>
</dbReference>
<gene>
    <name evidence="10" type="ORF">FLL46_09005</name>
</gene>
<dbReference type="Proteomes" id="UP000315439">
    <property type="component" value="Unassembled WGS sequence"/>
</dbReference>
<protein>
    <recommendedName>
        <fullName evidence="2">histidine kinase</fullName>
        <ecNumber evidence="2">2.7.13.3</ecNumber>
    </recommendedName>
</protein>
<feature type="coiled-coil region" evidence="8">
    <location>
        <begin position="321"/>
        <end position="355"/>
    </location>
</feature>
<dbReference type="CDD" id="cd16922">
    <property type="entry name" value="HATPase_EvgS-ArcB-TorS-like"/>
    <property type="match status" value="1"/>
</dbReference>
<keyword evidence="11" id="KW-1185">Reference proteome</keyword>
<dbReference type="RefSeq" id="WP_142893151.1">
    <property type="nucleotide sequence ID" value="NZ_ML660162.1"/>
</dbReference>
<proteinExistence type="predicted"/>
<evidence type="ECO:0000256" key="7">
    <source>
        <dbReference type="PROSITE-ProRule" id="PRU00339"/>
    </source>
</evidence>
<dbReference type="Gene3D" id="1.10.287.130">
    <property type="match status" value="1"/>
</dbReference>
<dbReference type="PRINTS" id="PR00344">
    <property type="entry name" value="BCTRLSENSOR"/>
</dbReference>
<dbReference type="SMART" id="SM00388">
    <property type="entry name" value="HisKA"/>
    <property type="match status" value="1"/>
</dbReference>
<dbReference type="FunFam" id="3.30.565.10:FF:000010">
    <property type="entry name" value="Sensor histidine kinase RcsC"/>
    <property type="match status" value="1"/>
</dbReference>
<dbReference type="InterPro" id="IPR036097">
    <property type="entry name" value="HisK_dim/P_sf"/>
</dbReference>
<dbReference type="Gene3D" id="3.30.565.10">
    <property type="entry name" value="Histidine kinase-like ATPase, C-terminal domain"/>
    <property type="match status" value="1"/>
</dbReference>
<dbReference type="AlphaFoldDB" id="A0A545UGV5"/>
<dbReference type="InterPro" id="IPR036890">
    <property type="entry name" value="HATPase_C_sf"/>
</dbReference>
<dbReference type="OrthoDB" id="8573350at2"/>
<dbReference type="GO" id="GO:0000155">
    <property type="term" value="F:phosphorelay sensor kinase activity"/>
    <property type="evidence" value="ECO:0007669"/>
    <property type="project" value="InterPro"/>
</dbReference>
<dbReference type="InterPro" id="IPR004358">
    <property type="entry name" value="Sig_transdc_His_kin-like_C"/>
</dbReference>
<dbReference type="SMART" id="SM00387">
    <property type="entry name" value="HATPase_c"/>
    <property type="match status" value="1"/>
</dbReference>
<keyword evidence="8" id="KW-0175">Coiled coil</keyword>
<dbReference type="InterPro" id="IPR003661">
    <property type="entry name" value="HisK_dim/P_dom"/>
</dbReference>
<feature type="repeat" description="TPR" evidence="7">
    <location>
        <begin position="77"/>
        <end position="110"/>
    </location>
</feature>
<evidence type="ECO:0000313" key="10">
    <source>
        <dbReference type="EMBL" id="TQV88643.1"/>
    </source>
</evidence>
<sequence length="630" mass="71390">MVLIRKSAFLIILLVLYGRVAFITADSSEVGVSSKNAKQTNEIAYAHLVKGEYEQAYKLSNVAKRMALLEDDQRELARAISNIASNLYYLGNFEQALSLYRESLKIARDQNDTLGIDRALGNISAIYFKLDNFTEALNYQVRKYELLQNTNNTKLKAATLIGLSDIYIKLNDKAKAYKYYDLARKLLEGFKLPFYDVYVLMRRAAIAALDQNYFESIRSLEHALLIAKQNNFQGLEVQILTEMAEFHFKNNDTDNAKKNSLTAIKSAVELKMKSSELQNHQLLSEIYEKSGQFDLALKHSRKTYEMNQVITGEKVQLLAEVTKVDRQVYETQERLKQSEQETKIAQLELETQEQIQVIWTAGLISLSLLIIFGFYRHSSKKQIEQQIQVNNELKELDKLKDRILTNTSHELRTPLNGIIGLSDIIETEHGDNLDPEILESVRLIGKSGTQLSETVDDILDLARLKNRKMPFKYSDFDLISVINEVIKLCESLTNGPEVSFDFDAQDDSLTIHHDKKRVQQLLFNLIGNAAKFTENGSIRIRYAMLDDNVRISVSDTGVGIPADKIERIFEGFEQVNPNDNRSHTGSGLGLAISRELISNMNGSIDLQSELGIGTTVSIEFPVKKTETISA</sequence>
<dbReference type="CDD" id="cd00082">
    <property type="entry name" value="HisKA"/>
    <property type="match status" value="1"/>
</dbReference>
<dbReference type="Pfam" id="PF02518">
    <property type="entry name" value="HATPase_c"/>
    <property type="match status" value="1"/>
</dbReference>
<evidence type="ECO:0000256" key="3">
    <source>
        <dbReference type="ARBA" id="ARBA00022553"/>
    </source>
</evidence>
<keyword evidence="7" id="KW-0802">TPR repeat</keyword>
<evidence type="ECO:0000256" key="1">
    <source>
        <dbReference type="ARBA" id="ARBA00000085"/>
    </source>
</evidence>
<keyword evidence="6" id="KW-0902">Two-component regulatory system</keyword>
<accession>A0A545UGV5</accession>
<organism evidence="10 11">
    <name type="scientific">Aliikangiella coralliicola</name>
    <dbReference type="NCBI Taxonomy" id="2592383"/>
    <lineage>
        <taxon>Bacteria</taxon>
        <taxon>Pseudomonadati</taxon>
        <taxon>Pseudomonadota</taxon>
        <taxon>Gammaproteobacteria</taxon>
        <taxon>Oceanospirillales</taxon>
        <taxon>Pleioneaceae</taxon>
        <taxon>Aliikangiella</taxon>
    </lineage>
</organism>
<evidence type="ECO:0000256" key="4">
    <source>
        <dbReference type="ARBA" id="ARBA00022679"/>
    </source>
</evidence>
<dbReference type="Pfam" id="PF13424">
    <property type="entry name" value="TPR_12"/>
    <property type="match status" value="1"/>
</dbReference>
<dbReference type="PROSITE" id="PS50005">
    <property type="entry name" value="TPR"/>
    <property type="match status" value="1"/>
</dbReference>
<keyword evidence="3" id="KW-0597">Phosphoprotein</keyword>
<dbReference type="Pfam" id="PF13181">
    <property type="entry name" value="TPR_8"/>
    <property type="match status" value="1"/>
</dbReference>
<evidence type="ECO:0000256" key="8">
    <source>
        <dbReference type="SAM" id="Coils"/>
    </source>
</evidence>
<name>A0A545UGV5_9GAMM</name>
<comment type="catalytic activity">
    <reaction evidence="1">
        <text>ATP + protein L-histidine = ADP + protein N-phospho-L-histidine.</text>
        <dbReference type="EC" id="2.7.13.3"/>
    </reaction>
</comment>
<evidence type="ECO:0000256" key="2">
    <source>
        <dbReference type="ARBA" id="ARBA00012438"/>
    </source>
</evidence>
<dbReference type="PANTHER" id="PTHR43711">
    <property type="entry name" value="TWO-COMPONENT HISTIDINE KINASE"/>
    <property type="match status" value="1"/>
</dbReference>
<keyword evidence="4" id="KW-0808">Transferase</keyword>
<feature type="domain" description="Histidine kinase" evidence="9">
    <location>
        <begin position="406"/>
        <end position="624"/>
    </location>
</feature>
<dbReference type="EC" id="2.7.13.3" evidence="2"/>
<dbReference type="PANTHER" id="PTHR43711:SF26">
    <property type="entry name" value="SENSOR HISTIDINE KINASE RCSC"/>
    <property type="match status" value="1"/>
</dbReference>
<dbReference type="PROSITE" id="PS50109">
    <property type="entry name" value="HIS_KIN"/>
    <property type="match status" value="1"/>
</dbReference>
<dbReference type="Pfam" id="PF00512">
    <property type="entry name" value="HisKA"/>
    <property type="match status" value="1"/>
</dbReference>
<evidence type="ECO:0000256" key="5">
    <source>
        <dbReference type="ARBA" id="ARBA00022777"/>
    </source>
</evidence>
<evidence type="ECO:0000256" key="6">
    <source>
        <dbReference type="ARBA" id="ARBA00023012"/>
    </source>
</evidence>
<comment type="caution">
    <text evidence="10">The sequence shown here is derived from an EMBL/GenBank/DDBJ whole genome shotgun (WGS) entry which is preliminary data.</text>
</comment>
<dbReference type="SUPFAM" id="SSF48452">
    <property type="entry name" value="TPR-like"/>
    <property type="match status" value="2"/>
</dbReference>
<dbReference type="SUPFAM" id="SSF47384">
    <property type="entry name" value="Homodimeric domain of signal transducing histidine kinase"/>
    <property type="match status" value="1"/>
</dbReference>
<reference evidence="10 11" key="1">
    <citation type="submission" date="2019-07" db="EMBL/GenBank/DDBJ databases">
        <title>Draft genome for Aliikangiella sp. M105.</title>
        <authorList>
            <person name="Wang G."/>
        </authorList>
    </citation>
    <scope>NUCLEOTIDE SEQUENCE [LARGE SCALE GENOMIC DNA]</scope>
    <source>
        <strain evidence="10 11">M105</strain>
    </source>
</reference>
<dbReference type="InterPro" id="IPR011990">
    <property type="entry name" value="TPR-like_helical_dom_sf"/>
</dbReference>
<dbReference type="EMBL" id="VIKS01000004">
    <property type="protein sequence ID" value="TQV88643.1"/>
    <property type="molecule type" value="Genomic_DNA"/>
</dbReference>
<dbReference type="Gene3D" id="1.25.40.10">
    <property type="entry name" value="Tetratricopeptide repeat domain"/>
    <property type="match status" value="2"/>
</dbReference>
<dbReference type="InterPro" id="IPR005467">
    <property type="entry name" value="His_kinase_dom"/>
</dbReference>